<gene>
    <name evidence="3" type="ORF">HK100_004944</name>
</gene>
<dbReference type="SUPFAM" id="SSF57701">
    <property type="entry name" value="Zn2/Cys6 DNA-binding domain"/>
    <property type="match status" value="1"/>
</dbReference>
<evidence type="ECO:0000313" key="3">
    <source>
        <dbReference type="EMBL" id="KAJ3099161.1"/>
    </source>
</evidence>
<name>A0AAD5X8F6_9FUNG</name>
<dbReference type="GO" id="GO:0008270">
    <property type="term" value="F:zinc ion binding"/>
    <property type="evidence" value="ECO:0007669"/>
    <property type="project" value="InterPro"/>
</dbReference>
<evidence type="ECO:0000259" key="2">
    <source>
        <dbReference type="PROSITE" id="PS50048"/>
    </source>
</evidence>
<proteinExistence type="predicted"/>
<dbReference type="InterPro" id="IPR036864">
    <property type="entry name" value="Zn2-C6_fun-type_DNA-bd_sf"/>
</dbReference>
<feature type="domain" description="Zn(2)-C6 fungal-type" evidence="2">
    <location>
        <begin position="17"/>
        <end position="46"/>
    </location>
</feature>
<dbReference type="GO" id="GO:0000981">
    <property type="term" value="F:DNA-binding transcription factor activity, RNA polymerase II-specific"/>
    <property type="evidence" value="ECO:0007669"/>
    <property type="project" value="InterPro"/>
</dbReference>
<organism evidence="3 4">
    <name type="scientific">Physocladia obscura</name>
    <dbReference type="NCBI Taxonomy" id="109957"/>
    <lineage>
        <taxon>Eukaryota</taxon>
        <taxon>Fungi</taxon>
        <taxon>Fungi incertae sedis</taxon>
        <taxon>Chytridiomycota</taxon>
        <taxon>Chytridiomycota incertae sedis</taxon>
        <taxon>Chytridiomycetes</taxon>
        <taxon>Chytridiales</taxon>
        <taxon>Chytriomycetaceae</taxon>
        <taxon>Physocladia</taxon>
    </lineage>
</organism>
<dbReference type="Pfam" id="PF00172">
    <property type="entry name" value="Zn_clus"/>
    <property type="match status" value="1"/>
</dbReference>
<accession>A0AAD5X8F6</accession>
<dbReference type="SMART" id="SM00066">
    <property type="entry name" value="GAL4"/>
    <property type="match status" value="1"/>
</dbReference>
<dbReference type="CDD" id="cd00067">
    <property type="entry name" value="GAL4"/>
    <property type="match status" value="1"/>
</dbReference>
<evidence type="ECO:0000256" key="1">
    <source>
        <dbReference type="SAM" id="MobiDB-lite"/>
    </source>
</evidence>
<dbReference type="EMBL" id="JADGJH010002365">
    <property type="protein sequence ID" value="KAJ3099161.1"/>
    <property type="molecule type" value="Genomic_DNA"/>
</dbReference>
<reference evidence="3" key="1">
    <citation type="submission" date="2020-05" db="EMBL/GenBank/DDBJ databases">
        <title>Phylogenomic resolution of chytrid fungi.</title>
        <authorList>
            <person name="Stajich J.E."/>
            <person name="Amses K."/>
            <person name="Simmons R."/>
            <person name="Seto K."/>
            <person name="Myers J."/>
            <person name="Bonds A."/>
            <person name="Quandt C.A."/>
            <person name="Barry K."/>
            <person name="Liu P."/>
            <person name="Grigoriev I."/>
            <person name="Longcore J.E."/>
            <person name="James T.Y."/>
        </authorList>
    </citation>
    <scope>NUCLEOTIDE SEQUENCE</scope>
    <source>
        <strain evidence="3">JEL0513</strain>
    </source>
</reference>
<dbReference type="AlphaFoldDB" id="A0AAD5X8F6"/>
<dbReference type="Proteomes" id="UP001211907">
    <property type="component" value="Unassembled WGS sequence"/>
</dbReference>
<sequence>MHPFPNRCLTGNKRLKSCENCRLQNRKCDRKEICGRCAKLNLACCYTQNSTRNKAFKDLKKSLLQSRQPPVAGGNSRGGGNTGIISRRMGRSRAKVIARSISVSEAESVVTQVVTTVMGSEPNTNQPSPFEYPNPKENPPKTPVCFPPFAPPPLPFATPVVHMTVPSQSSIHIPAFPSLLSQFSKMPSHICPTPTFALQQQQEQQPAYRTQLQPLLSLLNTTHFASSPLFNTPAIPILSTPVLQDSHQFLTEHLLFPSSVFLSSSSAIPQESVFTPLIPFLSNTIASVGNYFFDDATKFN</sequence>
<evidence type="ECO:0000313" key="4">
    <source>
        <dbReference type="Proteomes" id="UP001211907"/>
    </source>
</evidence>
<dbReference type="PROSITE" id="PS50048">
    <property type="entry name" value="ZN2_CY6_FUNGAL_2"/>
    <property type="match status" value="1"/>
</dbReference>
<dbReference type="InterPro" id="IPR001138">
    <property type="entry name" value="Zn2Cys6_DnaBD"/>
</dbReference>
<feature type="region of interest" description="Disordered" evidence="1">
    <location>
        <begin position="65"/>
        <end position="86"/>
    </location>
</feature>
<dbReference type="Gene3D" id="4.10.240.10">
    <property type="entry name" value="Zn(2)-C6 fungal-type DNA-binding domain"/>
    <property type="match status" value="1"/>
</dbReference>
<comment type="caution">
    <text evidence="3">The sequence shown here is derived from an EMBL/GenBank/DDBJ whole genome shotgun (WGS) entry which is preliminary data.</text>
</comment>
<keyword evidence="4" id="KW-1185">Reference proteome</keyword>
<protein>
    <recommendedName>
        <fullName evidence="2">Zn(2)-C6 fungal-type domain-containing protein</fullName>
    </recommendedName>
</protein>